<dbReference type="PANTHER" id="PTHR30046">
    <property type="entry name" value="FLAGELLAR M-RING PROTEIN"/>
    <property type="match status" value="1"/>
</dbReference>
<protein>
    <recommendedName>
        <fullName evidence="9">Flagellar M-ring protein</fullName>
    </recommendedName>
</protein>
<feature type="domain" description="Flagellar M-ring C-terminal" evidence="13">
    <location>
        <begin position="242"/>
        <end position="413"/>
    </location>
</feature>
<comment type="subcellular location">
    <subcellularLocation>
        <location evidence="1 9">Bacterial flagellum basal body</location>
    </subcellularLocation>
    <subcellularLocation>
        <location evidence="2">Cell membrane</location>
        <topology evidence="2">Multi-pass membrane protein</topology>
    </subcellularLocation>
</comment>
<keyword evidence="15" id="KW-1185">Reference proteome</keyword>
<evidence type="ECO:0000256" key="6">
    <source>
        <dbReference type="ARBA" id="ARBA00022989"/>
    </source>
</evidence>
<keyword evidence="14" id="KW-0966">Cell projection</keyword>
<keyword evidence="14" id="KW-0969">Cilium</keyword>
<evidence type="ECO:0000256" key="7">
    <source>
        <dbReference type="ARBA" id="ARBA00023136"/>
    </source>
</evidence>
<evidence type="ECO:0000256" key="10">
    <source>
        <dbReference type="SAM" id="MobiDB-lite"/>
    </source>
</evidence>
<dbReference type="Proteomes" id="UP000033423">
    <property type="component" value="Unassembled WGS sequence"/>
</dbReference>
<keyword evidence="6 11" id="KW-1133">Transmembrane helix</keyword>
<dbReference type="GO" id="GO:0003774">
    <property type="term" value="F:cytoskeletal motor activity"/>
    <property type="evidence" value="ECO:0007669"/>
    <property type="project" value="InterPro"/>
</dbReference>
<keyword evidence="14" id="KW-0282">Flagellum</keyword>
<dbReference type="InterPro" id="IPR043427">
    <property type="entry name" value="YscJ/FliF"/>
</dbReference>
<dbReference type="GO" id="GO:0009431">
    <property type="term" value="C:bacterial-type flagellum basal body, MS ring"/>
    <property type="evidence" value="ECO:0007669"/>
    <property type="project" value="InterPro"/>
</dbReference>
<dbReference type="PIRSF" id="PIRSF004862">
    <property type="entry name" value="FliF"/>
    <property type="match status" value="1"/>
</dbReference>
<evidence type="ECO:0000313" key="15">
    <source>
        <dbReference type="Proteomes" id="UP000033423"/>
    </source>
</evidence>
<comment type="caution">
    <text evidence="14">The sequence shown here is derived from an EMBL/GenBank/DDBJ whole genome shotgun (WGS) entry which is preliminary data.</text>
</comment>
<accession>A0A0F3GSU8</accession>
<dbReference type="NCBIfam" id="TIGR00206">
    <property type="entry name" value="fliF"/>
    <property type="match status" value="1"/>
</dbReference>
<evidence type="ECO:0000256" key="11">
    <source>
        <dbReference type="SAM" id="Phobius"/>
    </source>
</evidence>
<feature type="compositionally biased region" description="Low complexity" evidence="10">
    <location>
        <begin position="305"/>
        <end position="322"/>
    </location>
</feature>
<evidence type="ECO:0000256" key="9">
    <source>
        <dbReference type="PIRNR" id="PIRNR004862"/>
    </source>
</evidence>
<dbReference type="Pfam" id="PF01514">
    <property type="entry name" value="YscJ_FliF"/>
    <property type="match status" value="1"/>
</dbReference>
<proteinExistence type="inferred from homology"/>
<dbReference type="PATRIC" id="fig|29290.4.peg.3855"/>
<evidence type="ECO:0000259" key="12">
    <source>
        <dbReference type="Pfam" id="PF01514"/>
    </source>
</evidence>
<reference evidence="14 15" key="1">
    <citation type="submission" date="2015-02" db="EMBL/GenBank/DDBJ databases">
        <title>Single-cell genomics of uncultivated deep-branching MTB reveals a conserved set of magnetosome genes.</title>
        <authorList>
            <person name="Kolinko S."/>
            <person name="Richter M."/>
            <person name="Glockner F.O."/>
            <person name="Brachmann A."/>
            <person name="Schuler D."/>
        </authorList>
    </citation>
    <scope>NUCLEOTIDE SEQUENCE [LARGE SCALE GENOMIC DNA]</scope>
    <source>
        <strain evidence="14">TM-1</strain>
    </source>
</reference>
<evidence type="ECO:0000259" key="13">
    <source>
        <dbReference type="Pfam" id="PF08345"/>
    </source>
</evidence>
<evidence type="ECO:0000256" key="1">
    <source>
        <dbReference type="ARBA" id="ARBA00004117"/>
    </source>
</evidence>
<dbReference type="AlphaFoldDB" id="A0A0F3GSU8"/>
<dbReference type="InterPro" id="IPR006182">
    <property type="entry name" value="FliF_N_dom"/>
</dbReference>
<dbReference type="PRINTS" id="PR01009">
    <property type="entry name" value="FLGMRINGFLIF"/>
</dbReference>
<keyword evidence="7 11" id="KW-0472">Membrane</keyword>
<comment type="function">
    <text evidence="9">The M ring may be actively involved in energy transduction.</text>
</comment>
<evidence type="ECO:0000256" key="4">
    <source>
        <dbReference type="ARBA" id="ARBA00022475"/>
    </source>
</evidence>
<sequence length="540" mass="59658">MANIFDIVKGWSARKKIILISSVVMAIAALILIISWSQTPAYQVLFANLSESDAGSIVNKLQELKEPYKLTSNTILVHSDRVYDLRLKLAAQGMPQGGGIGFEVFDKTNFQITDFMQKLNYRRALEGELSRTILSLTEIDRARVHLAIPEKSLFIKEQEPPTASILVALKQGRTLSQSQVQGIVHLVSSSVEGLNPKNVTIVDNKGELLTKPVDDFVGLTATQLEYQKKFERDIEARIKDILEPVIGKAKVQARVSADIDFSRTDKTEEKFDPESQVARSEQSTKEKSTTAGPAGVPGVQSNIPGKATAQAQGAQTQSQKQSETINYEISKVTNHTQGQFGNVKKLSAAVLVDGIYTASGADAKDAKGASAAKEAKYTARTDEEIKRYEELVKKAIGFTVERGDQVAVINMQFEAEAKEVIPPPQRDYVQDGILVAKYLAPLVVALLFLLFVVRPIIKTLTTPPALPKTAALPYPKTVAELEREMKRKEELAKVEEWNISLPPSEELPIKRQMNEWSTWVMSNPASAAQIVKDWIENEEA</sequence>
<evidence type="ECO:0000256" key="3">
    <source>
        <dbReference type="ARBA" id="ARBA00007971"/>
    </source>
</evidence>
<dbReference type="GO" id="GO:0005886">
    <property type="term" value="C:plasma membrane"/>
    <property type="evidence" value="ECO:0007669"/>
    <property type="project" value="UniProtKB-SubCell"/>
</dbReference>
<dbReference type="EMBL" id="LACI01001238">
    <property type="protein sequence ID" value="KJU84902.1"/>
    <property type="molecule type" value="Genomic_DNA"/>
</dbReference>
<dbReference type="InterPro" id="IPR013556">
    <property type="entry name" value="Flag_M-ring_C"/>
</dbReference>
<dbReference type="InterPro" id="IPR045851">
    <property type="entry name" value="AMP-bd_C_sf"/>
</dbReference>
<keyword evidence="4" id="KW-1003">Cell membrane</keyword>
<comment type="similarity">
    <text evidence="3 9">Belongs to the FliF family.</text>
</comment>
<evidence type="ECO:0000313" key="14">
    <source>
        <dbReference type="EMBL" id="KJU84902.1"/>
    </source>
</evidence>
<feature type="transmembrane region" description="Helical" evidence="11">
    <location>
        <begin position="17"/>
        <end position="36"/>
    </location>
</feature>
<dbReference type="GO" id="GO:0071973">
    <property type="term" value="P:bacterial-type flagellum-dependent cell motility"/>
    <property type="evidence" value="ECO:0007669"/>
    <property type="project" value="InterPro"/>
</dbReference>
<dbReference type="InterPro" id="IPR000067">
    <property type="entry name" value="FlgMring_FliF"/>
</dbReference>
<dbReference type="Pfam" id="PF08345">
    <property type="entry name" value="YscJ_FliF_C"/>
    <property type="match status" value="1"/>
</dbReference>
<organism evidence="14 15">
    <name type="scientific">Candidatus Magnetobacterium bavaricum</name>
    <dbReference type="NCBI Taxonomy" id="29290"/>
    <lineage>
        <taxon>Bacteria</taxon>
        <taxon>Pseudomonadati</taxon>
        <taxon>Nitrospirota</taxon>
        <taxon>Thermodesulfovibrionia</taxon>
        <taxon>Thermodesulfovibrionales</taxon>
        <taxon>Candidatus Magnetobacteriaceae</taxon>
        <taxon>Candidatus Magnetobacterium</taxon>
    </lineage>
</organism>
<gene>
    <name evidence="14" type="ORF">MBAV_002902</name>
</gene>
<keyword evidence="5 11" id="KW-0812">Transmembrane</keyword>
<dbReference type="PANTHER" id="PTHR30046:SF0">
    <property type="entry name" value="FLAGELLAR M-RING PROTEIN"/>
    <property type="match status" value="1"/>
</dbReference>
<feature type="region of interest" description="Disordered" evidence="10">
    <location>
        <begin position="265"/>
        <end position="322"/>
    </location>
</feature>
<name>A0A0F3GSU8_9BACT</name>
<keyword evidence="8 9" id="KW-0975">Bacterial flagellum</keyword>
<feature type="domain" description="Flagellar M-ring N-terminal" evidence="12">
    <location>
        <begin position="38"/>
        <end position="210"/>
    </location>
</feature>
<dbReference type="Gene3D" id="3.30.300.30">
    <property type="match status" value="1"/>
</dbReference>
<evidence type="ECO:0000256" key="5">
    <source>
        <dbReference type="ARBA" id="ARBA00022692"/>
    </source>
</evidence>
<evidence type="ECO:0000256" key="2">
    <source>
        <dbReference type="ARBA" id="ARBA00004651"/>
    </source>
</evidence>
<evidence type="ECO:0000256" key="8">
    <source>
        <dbReference type="ARBA" id="ARBA00023143"/>
    </source>
</evidence>